<dbReference type="SUPFAM" id="SSF54523">
    <property type="entry name" value="Pili subunits"/>
    <property type="match status" value="1"/>
</dbReference>
<evidence type="ECO:0000313" key="3">
    <source>
        <dbReference type="Proteomes" id="UP000178435"/>
    </source>
</evidence>
<reference evidence="2 3" key="1">
    <citation type="journal article" date="2016" name="Nat. Commun.">
        <title>Thousands of microbial genomes shed light on interconnected biogeochemical processes in an aquifer system.</title>
        <authorList>
            <person name="Anantharaman K."/>
            <person name="Brown C.T."/>
            <person name="Hug L.A."/>
            <person name="Sharon I."/>
            <person name="Castelle C.J."/>
            <person name="Probst A.J."/>
            <person name="Thomas B.C."/>
            <person name="Singh A."/>
            <person name="Wilkins M.J."/>
            <person name="Karaoz U."/>
            <person name="Brodie E.L."/>
            <person name="Williams K.H."/>
            <person name="Hubbard S.S."/>
            <person name="Banfield J.F."/>
        </authorList>
    </citation>
    <scope>NUCLEOTIDE SEQUENCE [LARGE SCALE GENOMIC DNA]</scope>
</reference>
<dbReference type="EMBL" id="MGDF01000148">
    <property type="protein sequence ID" value="OGL44329.1"/>
    <property type="molecule type" value="Genomic_DNA"/>
</dbReference>
<organism evidence="2 3">
    <name type="scientific">Candidatus Schekmanbacteria bacterium RBG_16_38_11</name>
    <dbReference type="NCBI Taxonomy" id="1817880"/>
    <lineage>
        <taxon>Bacteria</taxon>
        <taxon>Candidatus Schekmaniibacteriota</taxon>
    </lineage>
</organism>
<dbReference type="Pfam" id="PF07963">
    <property type="entry name" value="N_methyl"/>
    <property type="match status" value="1"/>
</dbReference>
<proteinExistence type="predicted"/>
<evidence type="ECO:0000313" key="2">
    <source>
        <dbReference type="EMBL" id="OGL44329.1"/>
    </source>
</evidence>
<keyword evidence="1" id="KW-0472">Membrane</keyword>
<gene>
    <name evidence="2" type="ORF">A2149_08685</name>
</gene>
<accession>A0A1F7RS03</accession>
<evidence type="ECO:0008006" key="4">
    <source>
        <dbReference type="Google" id="ProtNLM"/>
    </source>
</evidence>
<evidence type="ECO:0000256" key="1">
    <source>
        <dbReference type="SAM" id="Phobius"/>
    </source>
</evidence>
<protein>
    <recommendedName>
        <fullName evidence="4">General secretion pathway GspH domain-containing protein</fullName>
    </recommendedName>
</protein>
<dbReference type="InterPro" id="IPR045584">
    <property type="entry name" value="Pilin-like"/>
</dbReference>
<dbReference type="Proteomes" id="UP000178435">
    <property type="component" value="Unassembled WGS sequence"/>
</dbReference>
<dbReference type="InterPro" id="IPR012902">
    <property type="entry name" value="N_methyl_site"/>
</dbReference>
<dbReference type="NCBIfam" id="TIGR02532">
    <property type="entry name" value="IV_pilin_GFxxxE"/>
    <property type="match status" value="1"/>
</dbReference>
<sequence>MKKNRGFTLIELTVVIFILSFMGFYVIPSIGDRIFRTELKFSLRRMAGNIKEVFSLAAMHKQTYYFVLDFDKNRYWVAIPDSNGELSEEASTHLFHVQFSDKITLLDVATAKEKYSKGENIVLFTPRGLLEKHLIHLRSGDTDYTLIISPLTGQVEIKEGYSELANA</sequence>
<keyword evidence="1" id="KW-1133">Transmembrane helix</keyword>
<name>A0A1F7RS03_9BACT</name>
<keyword evidence="1" id="KW-0812">Transmembrane</keyword>
<dbReference type="AlphaFoldDB" id="A0A1F7RS03"/>
<comment type="caution">
    <text evidence="2">The sequence shown here is derived from an EMBL/GenBank/DDBJ whole genome shotgun (WGS) entry which is preliminary data.</text>
</comment>
<feature type="transmembrane region" description="Helical" evidence="1">
    <location>
        <begin position="7"/>
        <end position="27"/>
    </location>
</feature>